<dbReference type="PANTHER" id="PTHR33908:SF11">
    <property type="entry name" value="MEMBRANE PROTEIN"/>
    <property type="match status" value="1"/>
</dbReference>
<feature type="transmembrane region" description="Helical" evidence="9">
    <location>
        <begin position="437"/>
        <end position="455"/>
    </location>
</feature>
<evidence type="ECO:0000259" key="10">
    <source>
        <dbReference type="Pfam" id="PF13231"/>
    </source>
</evidence>
<dbReference type="Pfam" id="PF13231">
    <property type="entry name" value="PMT_2"/>
    <property type="match status" value="1"/>
</dbReference>
<feature type="transmembrane region" description="Helical" evidence="9">
    <location>
        <begin position="155"/>
        <end position="178"/>
    </location>
</feature>
<feature type="transmembrane region" description="Helical" evidence="9">
    <location>
        <begin position="380"/>
        <end position="401"/>
    </location>
</feature>
<dbReference type="AlphaFoldDB" id="A0A9X0W7C7"/>
<keyword evidence="7 9" id="KW-0472">Membrane</keyword>
<proteinExistence type="predicted"/>
<dbReference type="GO" id="GO:0009103">
    <property type="term" value="P:lipopolysaccharide biosynthetic process"/>
    <property type="evidence" value="ECO:0007669"/>
    <property type="project" value="UniProtKB-ARBA"/>
</dbReference>
<evidence type="ECO:0000256" key="1">
    <source>
        <dbReference type="ARBA" id="ARBA00004651"/>
    </source>
</evidence>
<evidence type="ECO:0000313" key="11">
    <source>
        <dbReference type="EMBL" id="MBK1618131.1"/>
    </source>
</evidence>
<evidence type="ECO:0000313" key="12">
    <source>
        <dbReference type="Proteomes" id="UP001138768"/>
    </source>
</evidence>
<comment type="caution">
    <text evidence="11">The sequence shown here is derived from an EMBL/GenBank/DDBJ whole genome shotgun (WGS) entry which is preliminary data.</text>
</comment>
<dbReference type="PANTHER" id="PTHR33908">
    <property type="entry name" value="MANNOSYLTRANSFERASE YKCB-RELATED"/>
    <property type="match status" value="1"/>
</dbReference>
<feature type="domain" description="Glycosyltransferase RgtA/B/C/D-like" evidence="10">
    <location>
        <begin position="50"/>
        <end position="208"/>
    </location>
</feature>
<keyword evidence="6 9" id="KW-1133">Transmembrane helix</keyword>
<keyword evidence="2" id="KW-1003">Cell membrane</keyword>
<gene>
    <name evidence="11" type="ORF">CKO42_06665</name>
</gene>
<dbReference type="EMBL" id="NRRY01000007">
    <property type="protein sequence ID" value="MBK1618131.1"/>
    <property type="molecule type" value="Genomic_DNA"/>
</dbReference>
<sequence>MGMGTGIAWVLLLILGVTAWRLLVADSLPVTRDEAYYFNWARQLAWGYFDHPPGVALVGVGTWLAPGSALAARLGAVALGGLSLLVLWRLYRASGLSSGNGLLLALILSVASIPGLVAGVITTPDTVLMLCWPLALHEALRALQGQRKRWLTAGLATGLGLLGKYSMVMIGPVFLWALLRADPRALRTPWPYLGGLVALLVFAPNLVWNAQNDWLTLRFQFGHGFSTDSGSIRLAADALPTVTGAHAYTHEPSSESMDWGERLSSLGGYLSEQLLFWGLLLVPIAIALWRVGRRSYLLAGQRPAGQRPAGQHSTGQHSDESPGQRTHQHSDKYSGWHRWWRFARNLNGRFARNLGRRFAGITPEHNQTTSVRATSIIDPAAVSLLGAAALVPLGLFALVALGSEVEANWAAPYLIGAAPFVALLLRGSAGRGLGIDGWAIIAAAGNLVLISIYVLHAVTAFPPLPDAAGRALHETRGFEKLADYSARLTEPVVADRYQFAAMLNFYQPQLAVSQWPGITRPSEYGRGRIAPLPDPQVLQQTSFWLLARKFSAPEIAGFEAVEIRSLYSCPDGRFTAVDGAAAWEAGGCDDPANVWRLYRYRSEAAPGVEAP</sequence>
<dbReference type="GO" id="GO:0016763">
    <property type="term" value="F:pentosyltransferase activity"/>
    <property type="evidence" value="ECO:0007669"/>
    <property type="project" value="TreeGrafter"/>
</dbReference>
<feature type="transmembrane region" description="Helical" evidence="9">
    <location>
        <begin position="274"/>
        <end position="292"/>
    </location>
</feature>
<dbReference type="Proteomes" id="UP001138768">
    <property type="component" value="Unassembled WGS sequence"/>
</dbReference>
<evidence type="ECO:0000256" key="2">
    <source>
        <dbReference type="ARBA" id="ARBA00022475"/>
    </source>
</evidence>
<feature type="transmembrane region" description="Helical" evidence="9">
    <location>
        <begin position="70"/>
        <end position="90"/>
    </location>
</feature>
<keyword evidence="12" id="KW-1185">Reference proteome</keyword>
<evidence type="ECO:0000256" key="5">
    <source>
        <dbReference type="ARBA" id="ARBA00022692"/>
    </source>
</evidence>
<keyword evidence="4" id="KW-0808">Transferase</keyword>
<accession>A0A9X0W7C7</accession>
<feature type="region of interest" description="Disordered" evidence="8">
    <location>
        <begin position="302"/>
        <end position="330"/>
    </location>
</feature>
<feature type="transmembrane region" description="Helical" evidence="9">
    <location>
        <begin position="190"/>
        <end position="208"/>
    </location>
</feature>
<evidence type="ECO:0000256" key="8">
    <source>
        <dbReference type="SAM" id="MobiDB-lite"/>
    </source>
</evidence>
<keyword evidence="5 9" id="KW-0812">Transmembrane</keyword>
<evidence type="ECO:0000256" key="6">
    <source>
        <dbReference type="ARBA" id="ARBA00022989"/>
    </source>
</evidence>
<dbReference type="InterPro" id="IPR038731">
    <property type="entry name" value="RgtA/B/C-like"/>
</dbReference>
<evidence type="ECO:0000256" key="7">
    <source>
        <dbReference type="ARBA" id="ARBA00023136"/>
    </source>
</evidence>
<comment type="subcellular location">
    <subcellularLocation>
        <location evidence="1">Cell membrane</location>
        <topology evidence="1">Multi-pass membrane protein</topology>
    </subcellularLocation>
</comment>
<feature type="transmembrane region" description="Helical" evidence="9">
    <location>
        <begin position="102"/>
        <end position="135"/>
    </location>
</feature>
<evidence type="ECO:0000256" key="3">
    <source>
        <dbReference type="ARBA" id="ARBA00022676"/>
    </source>
</evidence>
<feature type="compositionally biased region" description="Basic and acidic residues" evidence="8">
    <location>
        <begin position="317"/>
        <end position="330"/>
    </location>
</feature>
<organism evidence="11 12">
    <name type="scientific">Lamprobacter modestohalophilus</name>
    <dbReference type="NCBI Taxonomy" id="1064514"/>
    <lineage>
        <taxon>Bacteria</taxon>
        <taxon>Pseudomonadati</taxon>
        <taxon>Pseudomonadota</taxon>
        <taxon>Gammaproteobacteria</taxon>
        <taxon>Chromatiales</taxon>
        <taxon>Chromatiaceae</taxon>
        <taxon>Lamprobacter</taxon>
    </lineage>
</organism>
<dbReference type="InterPro" id="IPR050297">
    <property type="entry name" value="LipidA_mod_glycosyltrf_83"/>
</dbReference>
<reference evidence="11 12" key="1">
    <citation type="journal article" date="2020" name="Microorganisms">
        <title>Osmotic Adaptation and Compatible Solute Biosynthesis of Phototrophic Bacteria as Revealed from Genome Analyses.</title>
        <authorList>
            <person name="Imhoff J.F."/>
            <person name="Rahn T."/>
            <person name="Kunzel S."/>
            <person name="Keller A."/>
            <person name="Neulinger S.C."/>
        </authorList>
    </citation>
    <scope>NUCLEOTIDE SEQUENCE [LARGE SCALE GENOMIC DNA]</scope>
    <source>
        <strain evidence="11 12">DSM 25653</strain>
    </source>
</reference>
<dbReference type="GO" id="GO:0005886">
    <property type="term" value="C:plasma membrane"/>
    <property type="evidence" value="ECO:0007669"/>
    <property type="project" value="UniProtKB-SubCell"/>
</dbReference>
<evidence type="ECO:0000256" key="9">
    <source>
        <dbReference type="SAM" id="Phobius"/>
    </source>
</evidence>
<protein>
    <recommendedName>
        <fullName evidence="10">Glycosyltransferase RgtA/B/C/D-like domain-containing protein</fullName>
    </recommendedName>
</protein>
<name>A0A9X0W7C7_9GAMM</name>
<evidence type="ECO:0000256" key="4">
    <source>
        <dbReference type="ARBA" id="ARBA00022679"/>
    </source>
</evidence>
<keyword evidence="3" id="KW-0328">Glycosyltransferase</keyword>
<feature type="transmembrane region" description="Helical" evidence="9">
    <location>
        <begin position="407"/>
        <end position="425"/>
    </location>
</feature>